<evidence type="ECO:0000313" key="11">
    <source>
        <dbReference type="Proteomes" id="UP001212152"/>
    </source>
</evidence>
<comment type="similarity">
    <text evidence="2">Belongs to the RUS1 family.</text>
</comment>
<feature type="domain" description="Protein root UVB sensitive/RUS" evidence="8">
    <location>
        <begin position="144"/>
        <end position="356"/>
    </location>
</feature>
<protein>
    <submittedName>
        <fullName evidence="10">Uncharacterized protein</fullName>
    </submittedName>
</protein>
<dbReference type="EMBL" id="JADGJQ010000007">
    <property type="protein sequence ID" value="KAJ3183032.1"/>
    <property type="molecule type" value="Genomic_DNA"/>
</dbReference>
<dbReference type="InterPro" id="IPR055412">
    <property type="entry name" value="UVB_sens_C"/>
</dbReference>
<evidence type="ECO:0000256" key="2">
    <source>
        <dbReference type="ARBA" id="ARBA00007558"/>
    </source>
</evidence>
<evidence type="ECO:0000256" key="7">
    <source>
        <dbReference type="SAM" id="Phobius"/>
    </source>
</evidence>
<gene>
    <name evidence="10" type="ORF">HDU87_007454</name>
</gene>
<dbReference type="InterPro" id="IPR006968">
    <property type="entry name" value="RUS_fam"/>
</dbReference>
<keyword evidence="11" id="KW-1185">Reference proteome</keyword>
<feature type="compositionally biased region" description="Polar residues" evidence="6">
    <location>
        <begin position="19"/>
        <end position="42"/>
    </location>
</feature>
<dbReference type="InterPro" id="IPR054549">
    <property type="entry name" value="UVB_sens_RUS_dom"/>
</dbReference>
<proteinExistence type="inferred from homology"/>
<evidence type="ECO:0000256" key="6">
    <source>
        <dbReference type="SAM" id="MobiDB-lite"/>
    </source>
</evidence>
<dbReference type="GO" id="GO:0016020">
    <property type="term" value="C:membrane"/>
    <property type="evidence" value="ECO:0007669"/>
    <property type="project" value="UniProtKB-SubCell"/>
</dbReference>
<evidence type="ECO:0000259" key="9">
    <source>
        <dbReference type="Pfam" id="PF24160"/>
    </source>
</evidence>
<comment type="subcellular location">
    <subcellularLocation>
        <location evidence="1">Membrane</location>
    </subcellularLocation>
</comment>
<dbReference type="PANTHER" id="PTHR12770:SF31">
    <property type="entry name" value="RUS FAMILY MEMBER 1"/>
    <property type="match status" value="1"/>
</dbReference>
<evidence type="ECO:0000256" key="4">
    <source>
        <dbReference type="ARBA" id="ARBA00022989"/>
    </source>
</evidence>
<keyword evidence="3 7" id="KW-0812">Transmembrane</keyword>
<feature type="region of interest" description="Disordered" evidence="6">
    <location>
        <begin position="1"/>
        <end position="42"/>
    </location>
</feature>
<feature type="domain" description="Root UVB sensitive protein C-terminal" evidence="9">
    <location>
        <begin position="393"/>
        <end position="508"/>
    </location>
</feature>
<dbReference type="Proteomes" id="UP001212152">
    <property type="component" value="Unassembled WGS sequence"/>
</dbReference>
<evidence type="ECO:0000256" key="1">
    <source>
        <dbReference type="ARBA" id="ARBA00004370"/>
    </source>
</evidence>
<comment type="caution">
    <text evidence="10">The sequence shown here is derived from an EMBL/GenBank/DDBJ whole genome shotgun (WGS) entry which is preliminary data.</text>
</comment>
<keyword evidence="4 7" id="KW-1133">Transmembrane helix</keyword>
<organism evidence="10 11">
    <name type="scientific">Geranomyces variabilis</name>
    <dbReference type="NCBI Taxonomy" id="109894"/>
    <lineage>
        <taxon>Eukaryota</taxon>
        <taxon>Fungi</taxon>
        <taxon>Fungi incertae sedis</taxon>
        <taxon>Chytridiomycota</taxon>
        <taxon>Chytridiomycota incertae sedis</taxon>
        <taxon>Chytridiomycetes</taxon>
        <taxon>Spizellomycetales</taxon>
        <taxon>Powellomycetaceae</taxon>
        <taxon>Geranomyces</taxon>
    </lineage>
</organism>
<dbReference type="AlphaFoldDB" id="A0AAD5TPG8"/>
<sequence>MSSYLQCTRAASHAGPPTAISTTNDSDTIPLGNKTSPPQQQRAPILTETLNGRKRNYFRSTADGNLLASGRESSKLTWEWSKDTTTMTALDRLGRVLPPGVVGWLRAMFLPVGYPQVNAEVVDKQEKGRQATAFSCGRCAILVYAKVHIYQFLETFIWSAVSVLCSQAMLSSIGVGSTAAAGGAVAIQWILKDGIGEIGKLFFIQRFARSFDSHPKTWKMIGEVSSLSGAFLQLCTVVAPSHWFLGLASVGYALRSIHFSIWGATHMTFTRNFALQGNVGDLVAKDDSQMSVAHLGGMLGGVGILTLSHTPVFLFGVFFLLIPVHFHMTLSLLRAANFEVLNQTTLTVICKRFVKTGVVPTMPELKPYVKGFGEWIENRNQFPRIEIAAEASKLEDVEEVLALLKDERYLLSIPSTRTSIIRIPLHASAAPHDVIKAALHATKFHELMFDTANSSTDETMPLSRALALMKESHEWTAARFPHFIADVDYKDWQSDAVFWGDSGRRVDWEKSDKDKEA</sequence>
<evidence type="ECO:0000259" key="8">
    <source>
        <dbReference type="Pfam" id="PF04884"/>
    </source>
</evidence>
<evidence type="ECO:0000256" key="3">
    <source>
        <dbReference type="ARBA" id="ARBA00022692"/>
    </source>
</evidence>
<evidence type="ECO:0000256" key="5">
    <source>
        <dbReference type="ARBA" id="ARBA00023136"/>
    </source>
</evidence>
<dbReference type="Pfam" id="PF04884">
    <property type="entry name" value="UVB_sens_prot"/>
    <property type="match status" value="1"/>
</dbReference>
<reference evidence="10" key="1">
    <citation type="submission" date="2020-05" db="EMBL/GenBank/DDBJ databases">
        <title>Phylogenomic resolution of chytrid fungi.</title>
        <authorList>
            <person name="Stajich J.E."/>
            <person name="Amses K."/>
            <person name="Simmons R."/>
            <person name="Seto K."/>
            <person name="Myers J."/>
            <person name="Bonds A."/>
            <person name="Quandt C.A."/>
            <person name="Barry K."/>
            <person name="Liu P."/>
            <person name="Grigoriev I."/>
            <person name="Longcore J.E."/>
            <person name="James T.Y."/>
        </authorList>
    </citation>
    <scope>NUCLEOTIDE SEQUENCE</scope>
    <source>
        <strain evidence="10">JEL0379</strain>
    </source>
</reference>
<evidence type="ECO:0000313" key="10">
    <source>
        <dbReference type="EMBL" id="KAJ3183032.1"/>
    </source>
</evidence>
<accession>A0AAD5TPG8</accession>
<name>A0AAD5TPG8_9FUNG</name>
<dbReference type="Pfam" id="PF24160">
    <property type="entry name" value="UVB_sens_C"/>
    <property type="match status" value="1"/>
</dbReference>
<feature type="transmembrane region" description="Helical" evidence="7">
    <location>
        <begin position="298"/>
        <end position="324"/>
    </location>
</feature>
<keyword evidence="5 7" id="KW-0472">Membrane</keyword>
<dbReference type="PANTHER" id="PTHR12770">
    <property type="entry name" value="RUS1 FAMILY PROTEIN C16ORF58"/>
    <property type="match status" value="1"/>
</dbReference>